<evidence type="ECO:0000256" key="2">
    <source>
        <dbReference type="ARBA" id="ARBA00023002"/>
    </source>
</evidence>
<evidence type="ECO:0000256" key="1">
    <source>
        <dbReference type="ARBA" id="ARBA00006484"/>
    </source>
</evidence>
<protein>
    <submittedName>
        <fullName evidence="3">Putative short-chain dehydrogenase</fullName>
    </submittedName>
</protein>
<dbReference type="AlphaFoldDB" id="A0A6A6R808"/>
<gene>
    <name evidence="3" type="ORF">BU16DRAFT_523296</name>
</gene>
<evidence type="ECO:0000313" key="4">
    <source>
        <dbReference type="Proteomes" id="UP000799750"/>
    </source>
</evidence>
<dbReference type="PANTHER" id="PTHR43669">
    <property type="entry name" value="5-KETO-D-GLUCONATE 5-REDUCTASE"/>
    <property type="match status" value="1"/>
</dbReference>
<dbReference type="Pfam" id="PF00106">
    <property type="entry name" value="adh_short"/>
    <property type="match status" value="1"/>
</dbReference>
<keyword evidence="4" id="KW-1185">Reference proteome</keyword>
<accession>A0A6A6R808</accession>
<keyword evidence="2" id="KW-0560">Oxidoreductase</keyword>
<reference evidence="3" key="1">
    <citation type="journal article" date="2020" name="Stud. Mycol.">
        <title>101 Dothideomycetes genomes: a test case for predicting lifestyles and emergence of pathogens.</title>
        <authorList>
            <person name="Haridas S."/>
            <person name="Albert R."/>
            <person name="Binder M."/>
            <person name="Bloem J."/>
            <person name="Labutti K."/>
            <person name="Salamov A."/>
            <person name="Andreopoulos B."/>
            <person name="Baker S."/>
            <person name="Barry K."/>
            <person name="Bills G."/>
            <person name="Bluhm B."/>
            <person name="Cannon C."/>
            <person name="Castanera R."/>
            <person name="Culley D."/>
            <person name="Daum C."/>
            <person name="Ezra D."/>
            <person name="Gonzalez J."/>
            <person name="Henrissat B."/>
            <person name="Kuo A."/>
            <person name="Liang C."/>
            <person name="Lipzen A."/>
            <person name="Lutzoni F."/>
            <person name="Magnuson J."/>
            <person name="Mondo S."/>
            <person name="Nolan M."/>
            <person name="Ohm R."/>
            <person name="Pangilinan J."/>
            <person name="Park H.-J."/>
            <person name="Ramirez L."/>
            <person name="Alfaro M."/>
            <person name="Sun H."/>
            <person name="Tritt A."/>
            <person name="Yoshinaga Y."/>
            <person name="Zwiers L.-H."/>
            <person name="Turgeon B."/>
            <person name="Goodwin S."/>
            <person name="Spatafora J."/>
            <person name="Crous P."/>
            <person name="Grigoriev I."/>
        </authorList>
    </citation>
    <scope>NUCLEOTIDE SEQUENCE</scope>
    <source>
        <strain evidence="3">CBS 269.34</strain>
    </source>
</reference>
<comment type="similarity">
    <text evidence="1">Belongs to the short-chain dehydrogenases/reductases (SDR) family.</text>
</comment>
<proteinExistence type="inferred from homology"/>
<dbReference type="InterPro" id="IPR036291">
    <property type="entry name" value="NAD(P)-bd_dom_sf"/>
</dbReference>
<organism evidence="3 4">
    <name type="scientific">Lophium mytilinum</name>
    <dbReference type="NCBI Taxonomy" id="390894"/>
    <lineage>
        <taxon>Eukaryota</taxon>
        <taxon>Fungi</taxon>
        <taxon>Dikarya</taxon>
        <taxon>Ascomycota</taxon>
        <taxon>Pezizomycotina</taxon>
        <taxon>Dothideomycetes</taxon>
        <taxon>Pleosporomycetidae</taxon>
        <taxon>Mytilinidiales</taxon>
        <taxon>Mytilinidiaceae</taxon>
        <taxon>Lophium</taxon>
    </lineage>
</organism>
<dbReference type="Gene3D" id="3.40.50.720">
    <property type="entry name" value="NAD(P)-binding Rossmann-like Domain"/>
    <property type="match status" value="1"/>
</dbReference>
<dbReference type="GO" id="GO:0016491">
    <property type="term" value="F:oxidoreductase activity"/>
    <property type="evidence" value="ECO:0007669"/>
    <property type="project" value="UniProtKB-KW"/>
</dbReference>
<name>A0A6A6R808_9PEZI</name>
<dbReference type="PANTHER" id="PTHR43669:SF4">
    <property type="entry name" value="SHORT-CHAIN DEHYDROGENASE"/>
    <property type="match status" value="1"/>
</dbReference>
<dbReference type="Proteomes" id="UP000799750">
    <property type="component" value="Unassembled WGS sequence"/>
</dbReference>
<dbReference type="SUPFAM" id="SSF51735">
    <property type="entry name" value="NAD(P)-binding Rossmann-fold domains"/>
    <property type="match status" value="1"/>
</dbReference>
<dbReference type="CDD" id="cd05233">
    <property type="entry name" value="SDR_c"/>
    <property type="match status" value="1"/>
</dbReference>
<dbReference type="InterPro" id="IPR002347">
    <property type="entry name" value="SDR_fam"/>
</dbReference>
<evidence type="ECO:0000313" key="3">
    <source>
        <dbReference type="EMBL" id="KAF2500524.1"/>
    </source>
</evidence>
<dbReference type="OrthoDB" id="5336600at2759"/>
<dbReference type="EMBL" id="MU004183">
    <property type="protein sequence ID" value="KAF2500524.1"/>
    <property type="molecule type" value="Genomic_DNA"/>
</dbReference>
<sequence>MAPKTALIIGAGKNIGAAVAKSLKDQGYSVALVSRKPDPKAAEASGYTAFSADVAKPESVRAAFKEVGEKLGAPSVVVYNAAAFTFPTDPSDPFSAGAEAFAADVAVNSVGGFVALQEAVAAFKTVDDASTPKVFIATGNVLPFKPVVFAGTLGAGKAALAHLVDVSIQAFGGKGYRFYFASQVNKDGNPVDYPELSGEAHAKVYAQLLAEKEQGPWEVRFTGDTLRFKEDEAKAAMKNF</sequence>